<dbReference type="SUPFAM" id="SSF48366">
    <property type="entry name" value="Ras GEF"/>
    <property type="match status" value="1"/>
</dbReference>
<evidence type="ECO:0008006" key="8">
    <source>
        <dbReference type="Google" id="ProtNLM"/>
    </source>
</evidence>
<feature type="compositionally biased region" description="Low complexity" evidence="3">
    <location>
        <begin position="165"/>
        <end position="175"/>
    </location>
</feature>
<evidence type="ECO:0000259" key="5">
    <source>
        <dbReference type="PROSITE" id="PS50212"/>
    </source>
</evidence>
<accession>A0A6H5H9V5</accession>
<dbReference type="OrthoDB" id="20825at2759"/>
<dbReference type="InterPro" id="IPR001895">
    <property type="entry name" value="RASGEF_cat_dom"/>
</dbReference>
<dbReference type="GO" id="GO:0007265">
    <property type="term" value="P:Ras protein signal transduction"/>
    <property type="evidence" value="ECO:0007669"/>
    <property type="project" value="TreeGrafter"/>
</dbReference>
<dbReference type="Pfam" id="PF00618">
    <property type="entry name" value="RasGEF_N"/>
    <property type="match status" value="1"/>
</dbReference>
<dbReference type="Gene3D" id="1.10.840.10">
    <property type="entry name" value="Ras guanine-nucleotide exchange factors catalytic domain"/>
    <property type="match status" value="1"/>
</dbReference>
<dbReference type="EMBL" id="CADCXU010025488">
    <property type="protein sequence ID" value="CAB0012491.1"/>
    <property type="molecule type" value="Genomic_DNA"/>
</dbReference>
<evidence type="ECO:0000313" key="7">
    <source>
        <dbReference type="Proteomes" id="UP000479000"/>
    </source>
</evidence>
<dbReference type="PANTHER" id="PTHR23113:SF356">
    <property type="entry name" value="FI05912P-RELATED"/>
    <property type="match status" value="1"/>
</dbReference>
<feature type="domain" description="Ras-GEF" evidence="4">
    <location>
        <begin position="258"/>
        <end position="375"/>
    </location>
</feature>
<dbReference type="Proteomes" id="UP000479000">
    <property type="component" value="Unassembled WGS sequence"/>
</dbReference>
<protein>
    <recommendedName>
        <fullName evidence="8">Ras-GEF domain-containing protein</fullName>
    </recommendedName>
</protein>
<name>A0A6H5H9V5_9HEMI</name>
<dbReference type="PROSITE" id="PS50212">
    <property type="entry name" value="RASGEF_NTER"/>
    <property type="match status" value="1"/>
</dbReference>
<dbReference type="InterPro" id="IPR000651">
    <property type="entry name" value="Ras-like_Gua-exchang_fac_N"/>
</dbReference>
<dbReference type="GO" id="GO:0005886">
    <property type="term" value="C:plasma membrane"/>
    <property type="evidence" value="ECO:0007669"/>
    <property type="project" value="TreeGrafter"/>
</dbReference>
<organism evidence="6 7">
    <name type="scientific">Nesidiocoris tenuis</name>
    <dbReference type="NCBI Taxonomy" id="355587"/>
    <lineage>
        <taxon>Eukaryota</taxon>
        <taxon>Metazoa</taxon>
        <taxon>Ecdysozoa</taxon>
        <taxon>Arthropoda</taxon>
        <taxon>Hexapoda</taxon>
        <taxon>Insecta</taxon>
        <taxon>Pterygota</taxon>
        <taxon>Neoptera</taxon>
        <taxon>Paraneoptera</taxon>
        <taxon>Hemiptera</taxon>
        <taxon>Heteroptera</taxon>
        <taxon>Panheteroptera</taxon>
        <taxon>Cimicomorpha</taxon>
        <taxon>Miridae</taxon>
        <taxon>Dicyphina</taxon>
        <taxon>Nesidiocoris</taxon>
    </lineage>
</organism>
<dbReference type="InterPro" id="IPR008937">
    <property type="entry name" value="Ras-like_GEF"/>
</dbReference>
<keyword evidence="1 2" id="KW-0344">Guanine-nucleotide releasing factor</keyword>
<dbReference type="Pfam" id="PF00617">
    <property type="entry name" value="RasGEF"/>
    <property type="match status" value="1"/>
</dbReference>
<keyword evidence="7" id="KW-1185">Reference proteome</keyword>
<gene>
    <name evidence="6" type="ORF">NTEN_LOCUS17225</name>
</gene>
<evidence type="ECO:0000256" key="3">
    <source>
        <dbReference type="SAM" id="MobiDB-lite"/>
    </source>
</evidence>
<feature type="region of interest" description="Disordered" evidence="3">
    <location>
        <begin position="146"/>
        <end position="175"/>
    </location>
</feature>
<feature type="domain" description="N-terminal Ras-GEF" evidence="5">
    <location>
        <begin position="43"/>
        <end position="164"/>
    </location>
</feature>
<dbReference type="InterPro" id="IPR023578">
    <property type="entry name" value="Ras_GEF_dom_sf"/>
</dbReference>
<proteinExistence type="predicted"/>
<dbReference type="AlphaFoldDB" id="A0A6H5H9V5"/>
<dbReference type="Gene3D" id="1.20.870.10">
    <property type="entry name" value="Son of sevenless (SoS) protein Chain: S domain 1"/>
    <property type="match status" value="1"/>
</dbReference>
<dbReference type="PROSITE" id="PS50009">
    <property type="entry name" value="RASGEF_CAT"/>
    <property type="match status" value="1"/>
</dbReference>
<evidence type="ECO:0000259" key="4">
    <source>
        <dbReference type="PROSITE" id="PS50009"/>
    </source>
</evidence>
<feature type="non-terminal residue" evidence="6">
    <location>
        <position position="375"/>
    </location>
</feature>
<dbReference type="InterPro" id="IPR036964">
    <property type="entry name" value="RASGEF_cat_dom_sf"/>
</dbReference>
<dbReference type="CDD" id="cd06224">
    <property type="entry name" value="REM"/>
    <property type="match status" value="1"/>
</dbReference>
<evidence type="ECO:0000313" key="6">
    <source>
        <dbReference type="EMBL" id="CAB0012491.1"/>
    </source>
</evidence>
<dbReference type="PANTHER" id="PTHR23113">
    <property type="entry name" value="GUANINE NUCLEOTIDE EXCHANGE FACTOR"/>
    <property type="match status" value="1"/>
</dbReference>
<evidence type="ECO:0000256" key="1">
    <source>
        <dbReference type="ARBA" id="ARBA00022658"/>
    </source>
</evidence>
<reference evidence="6 7" key="1">
    <citation type="submission" date="2020-02" db="EMBL/GenBank/DDBJ databases">
        <authorList>
            <person name="Ferguson B K."/>
        </authorList>
    </citation>
    <scope>NUCLEOTIDE SEQUENCE [LARGE SCALE GENOMIC DNA]</scope>
</reference>
<evidence type="ECO:0000256" key="2">
    <source>
        <dbReference type="PROSITE-ProRule" id="PRU00168"/>
    </source>
</evidence>
<dbReference type="GO" id="GO:0005085">
    <property type="term" value="F:guanyl-nucleotide exchange factor activity"/>
    <property type="evidence" value="ECO:0007669"/>
    <property type="project" value="UniProtKB-KW"/>
</dbReference>
<sequence>MFVSSSPAVSLVKEYRPCTFRGREGWPSTPLFPRPKKEALVYCNESLVSGRLDALVGNLVPTADCYPDRAFLFAFLLASRLFIKPHDLLGQISSRCQVQMQDSHKGKEPSPHLVRLISEWSETFPYDFRDERVMSHVRKVAHRCVSAEEDNNTGGGRSARGDLPGAAHAAGEADPAGTVRGLPSLYTLRFHHVQRVCFKPEHTYPAYESMVWLHANRWRDLRTQLILFGLKHGPFISNSRTNPVWDLPITETDELCGSAECMAQQLTHIELERLSYIGAEEFVQTFAIQTPLLDPSYKDPRITTNYEVYLEWSTRLKRLVITDIVRHIKSKKQRVRIVEYWVDTAKECFNIGNFNSLMAIIAGLNTVPVSRLKRT</sequence>